<reference evidence="2" key="1">
    <citation type="submission" date="2021-09" db="EMBL/GenBank/DDBJ databases">
        <authorList>
            <person name="Martin H S."/>
        </authorList>
    </citation>
    <scope>NUCLEOTIDE SEQUENCE</scope>
</reference>
<feature type="compositionally biased region" description="Basic and acidic residues" evidence="1">
    <location>
        <begin position="1"/>
        <end position="15"/>
    </location>
</feature>
<dbReference type="AlphaFoldDB" id="A0A8J2WA10"/>
<protein>
    <submittedName>
        <fullName evidence="2">(African queen) hypothetical protein</fullName>
    </submittedName>
</protein>
<evidence type="ECO:0000313" key="2">
    <source>
        <dbReference type="EMBL" id="CAG9581610.1"/>
    </source>
</evidence>
<proteinExistence type="predicted"/>
<comment type="caution">
    <text evidence="2">The sequence shown here is derived from an EMBL/GenBank/DDBJ whole genome shotgun (WGS) entry which is preliminary data.</text>
</comment>
<sequence>MSSDGKGDVSSEASRRRTARGWRLDRSRCVALFYYLLPKIWRRAVCGRQPRARHAMPRKQHGMQRGKLVPPFPTLPCTHVFRPPRTNGWTPTIMCCVSLAPILK</sequence>
<accession>A0A8J2WA10</accession>
<evidence type="ECO:0000313" key="3">
    <source>
        <dbReference type="Proteomes" id="UP000789524"/>
    </source>
</evidence>
<keyword evidence="3" id="KW-1185">Reference proteome</keyword>
<dbReference type="EMBL" id="CAKASE010000080">
    <property type="protein sequence ID" value="CAG9581610.1"/>
    <property type="molecule type" value="Genomic_DNA"/>
</dbReference>
<feature type="region of interest" description="Disordered" evidence="1">
    <location>
        <begin position="1"/>
        <end position="21"/>
    </location>
</feature>
<dbReference type="OrthoDB" id="10593359at2759"/>
<evidence type="ECO:0000256" key="1">
    <source>
        <dbReference type="SAM" id="MobiDB-lite"/>
    </source>
</evidence>
<organism evidence="2 3">
    <name type="scientific">Danaus chrysippus</name>
    <name type="common">African queen</name>
    <dbReference type="NCBI Taxonomy" id="151541"/>
    <lineage>
        <taxon>Eukaryota</taxon>
        <taxon>Metazoa</taxon>
        <taxon>Ecdysozoa</taxon>
        <taxon>Arthropoda</taxon>
        <taxon>Hexapoda</taxon>
        <taxon>Insecta</taxon>
        <taxon>Pterygota</taxon>
        <taxon>Neoptera</taxon>
        <taxon>Endopterygota</taxon>
        <taxon>Lepidoptera</taxon>
        <taxon>Glossata</taxon>
        <taxon>Ditrysia</taxon>
        <taxon>Papilionoidea</taxon>
        <taxon>Nymphalidae</taxon>
        <taxon>Danainae</taxon>
        <taxon>Danaini</taxon>
        <taxon>Danaina</taxon>
        <taxon>Danaus</taxon>
        <taxon>Anosia</taxon>
    </lineage>
</organism>
<dbReference type="Proteomes" id="UP000789524">
    <property type="component" value="Unassembled WGS sequence"/>
</dbReference>
<gene>
    <name evidence="2" type="ORF">DCHRY22_LOCUS14179</name>
</gene>
<name>A0A8J2WA10_9NEOP</name>